<dbReference type="Proteomes" id="UP000572540">
    <property type="component" value="Unassembled WGS sequence"/>
</dbReference>
<feature type="transmembrane region" description="Helical" evidence="2">
    <location>
        <begin position="12"/>
        <end position="32"/>
    </location>
</feature>
<evidence type="ECO:0000256" key="1">
    <source>
        <dbReference type="SAM" id="MobiDB-lite"/>
    </source>
</evidence>
<keyword evidence="2" id="KW-1133">Transmembrane helix</keyword>
<name>A0A7Y9WBN3_9BURK</name>
<gene>
    <name evidence="3" type="ORF">GGD41_005088</name>
</gene>
<dbReference type="RefSeq" id="WP_179707494.1">
    <property type="nucleotide sequence ID" value="NZ_JACCAU010000001.1"/>
</dbReference>
<keyword evidence="2" id="KW-0472">Membrane</keyword>
<evidence type="ECO:0000313" key="4">
    <source>
        <dbReference type="Proteomes" id="UP000572540"/>
    </source>
</evidence>
<sequence>MMNQAARTSLGKSTVSVLILGIGLLATALIWIGSSIVATCSMTAVDGTVVRFDHGGRSLRSYQPVISFKTANGRREEITGGTSSTQPAYDIGTGRTDLL</sequence>
<evidence type="ECO:0000313" key="3">
    <source>
        <dbReference type="EMBL" id="NYH17860.1"/>
    </source>
</evidence>
<accession>A0A7Y9WBN3</accession>
<feature type="region of interest" description="Disordered" evidence="1">
    <location>
        <begin position="76"/>
        <end position="99"/>
    </location>
</feature>
<proteinExistence type="predicted"/>
<keyword evidence="2" id="KW-0812">Transmembrane</keyword>
<dbReference type="EMBL" id="JACCAU010000001">
    <property type="protein sequence ID" value="NYH17860.1"/>
    <property type="molecule type" value="Genomic_DNA"/>
</dbReference>
<reference evidence="3 4" key="1">
    <citation type="submission" date="2020-07" db="EMBL/GenBank/DDBJ databases">
        <title>Exploring microbial biodiversity for novel pathways involved in the catabolism of aromatic compounds derived from lignin.</title>
        <authorList>
            <person name="Elkins J."/>
        </authorList>
    </citation>
    <scope>NUCLEOTIDE SEQUENCE [LARGE SCALE GENOMIC DNA]</scope>
    <source>
        <strain evidence="3 4">H2C3B</strain>
    </source>
</reference>
<comment type="caution">
    <text evidence="3">The sequence shown here is derived from an EMBL/GenBank/DDBJ whole genome shotgun (WGS) entry which is preliminary data.</text>
</comment>
<organism evidence="3 4">
    <name type="scientific">Paraburkholderia bryophila</name>
    <dbReference type="NCBI Taxonomy" id="420952"/>
    <lineage>
        <taxon>Bacteria</taxon>
        <taxon>Pseudomonadati</taxon>
        <taxon>Pseudomonadota</taxon>
        <taxon>Betaproteobacteria</taxon>
        <taxon>Burkholderiales</taxon>
        <taxon>Burkholderiaceae</taxon>
        <taxon>Paraburkholderia</taxon>
    </lineage>
</organism>
<evidence type="ECO:0000256" key="2">
    <source>
        <dbReference type="SAM" id="Phobius"/>
    </source>
</evidence>
<protein>
    <submittedName>
        <fullName evidence="3">Uncharacterized protein</fullName>
    </submittedName>
</protein>
<dbReference type="AlphaFoldDB" id="A0A7Y9WBN3"/>